<dbReference type="InterPro" id="IPR007627">
    <property type="entry name" value="RNA_pol_sigma70_r2"/>
</dbReference>
<feature type="domain" description="RNA polymerase sigma factor 70 region 4 type 2" evidence="8">
    <location>
        <begin position="131"/>
        <end position="181"/>
    </location>
</feature>
<organism evidence="9 10">
    <name type="scientific">Porphyromonas circumdentaria</name>
    <dbReference type="NCBI Taxonomy" id="29524"/>
    <lineage>
        <taxon>Bacteria</taxon>
        <taxon>Pseudomonadati</taxon>
        <taxon>Bacteroidota</taxon>
        <taxon>Bacteroidia</taxon>
        <taxon>Bacteroidales</taxon>
        <taxon>Porphyromonadaceae</taxon>
        <taxon>Porphyromonas</taxon>
    </lineage>
</organism>
<dbReference type="PANTHER" id="PTHR43133">
    <property type="entry name" value="RNA POLYMERASE ECF-TYPE SIGMA FACTO"/>
    <property type="match status" value="1"/>
</dbReference>
<keyword evidence="2 6" id="KW-0805">Transcription regulation</keyword>
<dbReference type="InterPro" id="IPR014284">
    <property type="entry name" value="RNA_pol_sigma-70_dom"/>
</dbReference>
<keyword evidence="4 6" id="KW-0238">DNA-binding</keyword>
<gene>
    <name evidence="9" type="ORF">SAMN02745171_01191</name>
</gene>
<dbReference type="SUPFAM" id="SSF88659">
    <property type="entry name" value="Sigma3 and sigma4 domains of RNA polymerase sigma factors"/>
    <property type="match status" value="1"/>
</dbReference>
<reference evidence="10" key="1">
    <citation type="submission" date="2017-02" db="EMBL/GenBank/DDBJ databases">
        <authorList>
            <person name="Varghese N."/>
            <person name="Submissions S."/>
        </authorList>
    </citation>
    <scope>NUCLEOTIDE SEQUENCE [LARGE SCALE GENOMIC DNA]</scope>
    <source>
        <strain evidence="10">ATCC 51356</strain>
    </source>
</reference>
<evidence type="ECO:0000259" key="7">
    <source>
        <dbReference type="Pfam" id="PF04542"/>
    </source>
</evidence>
<dbReference type="STRING" id="29524.SAMN02745171_01191"/>
<keyword evidence="5 6" id="KW-0804">Transcription</keyword>
<dbReference type="Pfam" id="PF08281">
    <property type="entry name" value="Sigma70_r4_2"/>
    <property type="match status" value="1"/>
</dbReference>
<feature type="domain" description="RNA polymerase sigma-70 region 2" evidence="7">
    <location>
        <begin position="31"/>
        <end position="98"/>
    </location>
</feature>
<dbReference type="InterPro" id="IPR013249">
    <property type="entry name" value="RNA_pol_sigma70_r4_t2"/>
</dbReference>
<evidence type="ECO:0000256" key="4">
    <source>
        <dbReference type="ARBA" id="ARBA00023125"/>
    </source>
</evidence>
<proteinExistence type="inferred from homology"/>
<dbReference type="CDD" id="cd06171">
    <property type="entry name" value="Sigma70_r4"/>
    <property type="match status" value="1"/>
</dbReference>
<evidence type="ECO:0000259" key="8">
    <source>
        <dbReference type="Pfam" id="PF08281"/>
    </source>
</evidence>
<evidence type="ECO:0000313" key="10">
    <source>
        <dbReference type="Proteomes" id="UP000190121"/>
    </source>
</evidence>
<keyword evidence="10" id="KW-1185">Reference proteome</keyword>
<dbReference type="InterPro" id="IPR013324">
    <property type="entry name" value="RNA_pol_sigma_r3/r4-like"/>
</dbReference>
<dbReference type="Gene3D" id="1.10.10.10">
    <property type="entry name" value="Winged helix-like DNA-binding domain superfamily/Winged helix DNA-binding domain"/>
    <property type="match status" value="1"/>
</dbReference>
<evidence type="ECO:0000256" key="6">
    <source>
        <dbReference type="RuleBase" id="RU000716"/>
    </source>
</evidence>
<dbReference type="GO" id="GO:0016987">
    <property type="term" value="F:sigma factor activity"/>
    <property type="evidence" value="ECO:0007669"/>
    <property type="project" value="UniProtKB-KW"/>
</dbReference>
<dbReference type="AlphaFoldDB" id="A0A1T4NPQ6"/>
<protein>
    <recommendedName>
        <fullName evidence="6">RNA polymerase sigma factor</fullName>
    </recommendedName>
</protein>
<dbReference type="Gene3D" id="1.10.1740.10">
    <property type="match status" value="1"/>
</dbReference>
<dbReference type="GO" id="GO:0006352">
    <property type="term" value="P:DNA-templated transcription initiation"/>
    <property type="evidence" value="ECO:0007669"/>
    <property type="project" value="InterPro"/>
</dbReference>
<evidence type="ECO:0000256" key="3">
    <source>
        <dbReference type="ARBA" id="ARBA00023082"/>
    </source>
</evidence>
<evidence type="ECO:0000256" key="5">
    <source>
        <dbReference type="ARBA" id="ARBA00023163"/>
    </source>
</evidence>
<dbReference type="RefSeq" id="WP_078737106.1">
    <property type="nucleotide sequence ID" value="NZ_FUXE01000011.1"/>
</dbReference>
<dbReference type="Pfam" id="PF04542">
    <property type="entry name" value="Sigma70_r2"/>
    <property type="match status" value="1"/>
</dbReference>
<comment type="similarity">
    <text evidence="1 6">Belongs to the sigma-70 factor family. ECF subfamily.</text>
</comment>
<sequence length="190" mass="22289">MKRSIANKHFDSLFFERLQSPESKKEAFSELVSAYSASLYWQVRRMVLSHDIADEIVQETFLKAWKSIDLFRADAKIYTWLYRIAVNESLNYLNKQKRHKELSVEIDEENQYLVENIASDPYFDGDAAEILLQKAINTLPPKQKQVFLLRYYDELTYADIVELTGVTEGSLKASYHHAVTKIKKYIEENH</sequence>
<evidence type="ECO:0000256" key="1">
    <source>
        <dbReference type="ARBA" id="ARBA00010641"/>
    </source>
</evidence>
<dbReference type="EMBL" id="FUXE01000011">
    <property type="protein sequence ID" value="SJZ81260.1"/>
    <property type="molecule type" value="Genomic_DNA"/>
</dbReference>
<dbReference type="InterPro" id="IPR039425">
    <property type="entry name" value="RNA_pol_sigma-70-like"/>
</dbReference>
<dbReference type="Proteomes" id="UP000190121">
    <property type="component" value="Unassembled WGS sequence"/>
</dbReference>
<dbReference type="InterPro" id="IPR013325">
    <property type="entry name" value="RNA_pol_sigma_r2"/>
</dbReference>
<dbReference type="NCBIfam" id="TIGR02937">
    <property type="entry name" value="sigma70-ECF"/>
    <property type="match status" value="1"/>
</dbReference>
<dbReference type="OrthoDB" id="9780326at2"/>
<dbReference type="SUPFAM" id="SSF88946">
    <property type="entry name" value="Sigma2 domain of RNA polymerase sigma factors"/>
    <property type="match status" value="1"/>
</dbReference>
<dbReference type="InterPro" id="IPR036388">
    <property type="entry name" value="WH-like_DNA-bd_sf"/>
</dbReference>
<dbReference type="GO" id="GO:0003677">
    <property type="term" value="F:DNA binding"/>
    <property type="evidence" value="ECO:0007669"/>
    <property type="project" value="UniProtKB-KW"/>
</dbReference>
<dbReference type="InterPro" id="IPR000838">
    <property type="entry name" value="RNA_pol_sigma70_ECF_CS"/>
</dbReference>
<keyword evidence="3 6" id="KW-0731">Sigma factor</keyword>
<name>A0A1T4NPQ6_9PORP</name>
<evidence type="ECO:0000313" key="9">
    <source>
        <dbReference type="EMBL" id="SJZ81260.1"/>
    </source>
</evidence>
<accession>A0A1T4NPQ6</accession>
<dbReference type="PROSITE" id="PS01063">
    <property type="entry name" value="SIGMA70_ECF"/>
    <property type="match status" value="1"/>
</dbReference>
<evidence type="ECO:0000256" key="2">
    <source>
        <dbReference type="ARBA" id="ARBA00023015"/>
    </source>
</evidence>
<dbReference type="PANTHER" id="PTHR43133:SF51">
    <property type="entry name" value="RNA POLYMERASE SIGMA FACTOR"/>
    <property type="match status" value="1"/>
</dbReference>